<dbReference type="Gene3D" id="2.60.40.10">
    <property type="entry name" value="Immunoglobulins"/>
    <property type="match status" value="4"/>
</dbReference>
<dbReference type="InterPro" id="IPR053896">
    <property type="entry name" value="BTN3A2-like_Ig-C"/>
</dbReference>
<dbReference type="GO" id="GO:0050852">
    <property type="term" value="P:T cell receptor signaling pathway"/>
    <property type="evidence" value="ECO:0007669"/>
    <property type="project" value="TreeGrafter"/>
</dbReference>
<reference evidence="11" key="1">
    <citation type="journal article" date="2021" name="Cell">
        <title>Tracing the genetic footprints of vertebrate landing in non-teleost ray-finned fishes.</title>
        <authorList>
            <person name="Bi X."/>
            <person name="Wang K."/>
            <person name="Yang L."/>
            <person name="Pan H."/>
            <person name="Jiang H."/>
            <person name="Wei Q."/>
            <person name="Fang M."/>
            <person name="Yu H."/>
            <person name="Zhu C."/>
            <person name="Cai Y."/>
            <person name="He Y."/>
            <person name="Gan X."/>
            <person name="Zeng H."/>
            <person name="Yu D."/>
            <person name="Zhu Y."/>
            <person name="Jiang H."/>
            <person name="Qiu Q."/>
            <person name="Yang H."/>
            <person name="Zhang Y.E."/>
            <person name="Wang W."/>
            <person name="Zhu M."/>
            <person name="He S."/>
            <person name="Zhang G."/>
        </authorList>
    </citation>
    <scope>NUCLEOTIDE SEQUENCE</scope>
    <source>
        <strain evidence="11">Allg_001</strain>
    </source>
</reference>
<feature type="domain" description="Ig-like" evidence="10">
    <location>
        <begin position="4"/>
        <end position="125"/>
    </location>
</feature>
<dbReference type="GO" id="GO:0005102">
    <property type="term" value="F:signaling receptor binding"/>
    <property type="evidence" value="ECO:0007669"/>
    <property type="project" value="TreeGrafter"/>
</dbReference>
<evidence type="ECO:0000313" key="12">
    <source>
        <dbReference type="Proteomes" id="UP000736164"/>
    </source>
</evidence>
<dbReference type="InterPro" id="IPR003879">
    <property type="entry name" value="Butyrophylin_SPRY"/>
</dbReference>
<keyword evidence="4" id="KW-0732">Signal</keyword>
<dbReference type="Pfam" id="PF00622">
    <property type="entry name" value="SPRY"/>
    <property type="match status" value="1"/>
</dbReference>
<protein>
    <submittedName>
        <fullName evidence="11">BT1A1 protein</fullName>
    </submittedName>
</protein>
<dbReference type="InterPro" id="IPR013320">
    <property type="entry name" value="ConA-like_dom_sf"/>
</dbReference>
<organism evidence="11 12">
    <name type="scientific">Atractosteus spatula</name>
    <name type="common">Alligator gar</name>
    <name type="synonym">Lepisosteus spatula</name>
    <dbReference type="NCBI Taxonomy" id="7917"/>
    <lineage>
        <taxon>Eukaryota</taxon>
        <taxon>Metazoa</taxon>
        <taxon>Chordata</taxon>
        <taxon>Craniata</taxon>
        <taxon>Vertebrata</taxon>
        <taxon>Euteleostomi</taxon>
        <taxon>Actinopterygii</taxon>
        <taxon>Neopterygii</taxon>
        <taxon>Holostei</taxon>
        <taxon>Semionotiformes</taxon>
        <taxon>Lepisosteidae</taxon>
        <taxon>Atractosteus</taxon>
    </lineage>
</organism>
<evidence type="ECO:0000256" key="6">
    <source>
        <dbReference type="ARBA" id="ARBA00023136"/>
    </source>
</evidence>
<dbReference type="InterPro" id="IPR013106">
    <property type="entry name" value="Ig_V-set"/>
</dbReference>
<evidence type="ECO:0000313" key="11">
    <source>
        <dbReference type="EMBL" id="MBN3316812.1"/>
    </source>
</evidence>
<name>A0A8J7NNC5_ATRSP</name>
<dbReference type="PROSITE" id="PS50835">
    <property type="entry name" value="IG_LIKE"/>
    <property type="match status" value="3"/>
</dbReference>
<comment type="subcellular location">
    <subcellularLocation>
        <location evidence="1">Membrane</location>
        <topology evidence="1">Single-pass type I membrane protein</topology>
    </subcellularLocation>
</comment>
<feature type="transmembrane region" description="Helical" evidence="8">
    <location>
        <begin position="397"/>
        <end position="417"/>
    </location>
</feature>
<comment type="caution">
    <text evidence="11">The sequence shown here is derived from an EMBL/GenBank/DDBJ whole genome shotgun (WGS) entry which is preliminary data.</text>
</comment>
<keyword evidence="12" id="KW-1185">Reference proteome</keyword>
<dbReference type="Pfam" id="PF13765">
    <property type="entry name" value="PRY"/>
    <property type="match status" value="1"/>
</dbReference>
<evidence type="ECO:0000256" key="2">
    <source>
        <dbReference type="ARBA" id="ARBA00007591"/>
    </source>
</evidence>
<dbReference type="PROSITE" id="PS50188">
    <property type="entry name" value="B302_SPRY"/>
    <property type="match status" value="1"/>
</dbReference>
<accession>A0A8J7NNC5</accession>
<dbReference type="SMART" id="SM00449">
    <property type="entry name" value="SPRY"/>
    <property type="match status" value="1"/>
</dbReference>
<dbReference type="Proteomes" id="UP000736164">
    <property type="component" value="Unassembled WGS sequence"/>
</dbReference>
<dbReference type="GO" id="GO:0001817">
    <property type="term" value="P:regulation of cytokine production"/>
    <property type="evidence" value="ECO:0007669"/>
    <property type="project" value="TreeGrafter"/>
</dbReference>
<evidence type="ECO:0000259" key="10">
    <source>
        <dbReference type="PROSITE" id="PS50835"/>
    </source>
</evidence>
<dbReference type="FunFam" id="2.60.120.920:FF:000004">
    <property type="entry name" value="Butyrophilin subfamily 1 member A1"/>
    <property type="match status" value="1"/>
</dbReference>
<dbReference type="SMART" id="SM00409">
    <property type="entry name" value="IG"/>
    <property type="match status" value="2"/>
</dbReference>
<keyword evidence="3 8" id="KW-0812">Transmembrane</keyword>
<keyword evidence="6 8" id="KW-0472">Membrane</keyword>
<dbReference type="InterPro" id="IPR036179">
    <property type="entry name" value="Ig-like_dom_sf"/>
</dbReference>
<keyword evidence="7" id="KW-0393">Immunoglobulin domain</keyword>
<feature type="non-terminal residue" evidence="11">
    <location>
        <position position="1"/>
    </location>
</feature>
<dbReference type="SUPFAM" id="SSF49899">
    <property type="entry name" value="Concanavalin A-like lectins/glucanases"/>
    <property type="match status" value="1"/>
</dbReference>
<dbReference type="FunFam" id="2.60.40.10:FF:002490">
    <property type="entry name" value="Uncharacterized protein"/>
    <property type="match status" value="1"/>
</dbReference>
<dbReference type="PRINTS" id="PR01407">
    <property type="entry name" value="BUTYPHLNCDUF"/>
</dbReference>
<feature type="domain" description="Ig-like" evidence="10">
    <location>
        <begin position="309"/>
        <end position="385"/>
    </location>
</feature>
<evidence type="ECO:0000256" key="1">
    <source>
        <dbReference type="ARBA" id="ARBA00004479"/>
    </source>
</evidence>
<dbReference type="AlphaFoldDB" id="A0A8J7NNC5"/>
<dbReference type="InterPro" id="IPR050504">
    <property type="entry name" value="IgSF_BTN/MOG"/>
</dbReference>
<evidence type="ECO:0000256" key="3">
    <source>
        <dbReference type="ARBA" id="ARBA00022692"/>
    </source>
</evidence>
<evidence type="ECO:0000256" key="5">
    <source>
        <dbReference type="ARBA" id="ARBA00022989"/>
    </source>
</evidence>
<dbReference type="InterPro" id="IPR013783">
    <property type="entry name" value="Ig-like_fold"/>
</dbReference>
<dbReference type="PANTHER" id="PTHR24100:SF130">
    <property type="entry name" value="BUTYROPHILIN-LIKE PROTEIN 9"/>
    <property type="match status" value="1"/>
</dbReference>
<evidence type="ECO:0000256" key="4">
    <source>
        <dbReference type="ARBA" id="ARBA00022729"/>
    </source>
</evidence>
<comment type="similarity">
    <text evidence="2">Belongs to the immunoglobulin superfamily. BTN/MOG family.</text>
</comment>
<feature type="transmembrane region" description="Helical" evidence="8">
    <location>
        <begin position="218"/>
        <end position="239"/>
    </location>
</feature>
<dbReference type="InterPro" id="IPR001870">
    <property type="entry name" value="B30.2/SPRY"/>
</dbReference>
<feature type="domain" description="Ig-like" evidence="10">
    <location>
        <begin position="131"/>
        <end position="207"/>
    </location>
</feature>
<dbReference type="PANTHER" id="PTHR24100">
    <property type="entry name" value="BUTYROPHILIN"/>
    <property type="match status" value="1"/>
</dbReference>
<feature type="domain" description="B30.2/SPRY" evidence="9">
    <location>
        <begin position="453"/>
        <end position="655"/>
    </location>
</feature>
<sequence>LSLSEVLQVVGPAAPVVVSPGEDAVLPCYLSPRVSAEDLEIRWFRGDYTAPVCLYQNHQYNSDTQDPAYKGRVELFSNELSRGNVSLTLRNITRSDHGRYRCMVLSDLWDDDAIIDLSVRTMSVSLHSPGGDQAQLLCRSEGWFPQPAVIWTDRDGNEVTSQPPTVDTDSQGLLSVSSYISVKQESNIFSCLVRSTQPKADWESQLHIPRDYFPAPSGWMVTLFLTAAVTVAAAVHLVIQWRRLDAYKGRVELFSNELSRGNVSLTLRNITRSDHGRYRCMVLSDLWDDDAIIDLSVRTMSVSLHSPGGDQAQLLCRSEGWFPQPAVIWTDRDGNEVTSQPPTVDTDSQGLLSVSSYIPVKQESNIFSCLVRSTQPKADWESQLHIPRDYFPAPSGWMVTLFLTAAVTVAAAVHLVIQWRRLDGETLLMVGKKGWYNQVRYICISLSTHTRKICPPSKKNNKTNTFHFFKAAVTLNPDTAHCELSLSEDGKRVRKGERKRVKQGERKSLAIKPHKFNSWPCVMSREAFTSGRHYWEVEVNDLWRIGVTREFAERKGKFRFSPQLGYWCLDCDYDPDDFFALTVPKSRLPRSLRPRKLGVCVDIEERKVSFYTLESKAHLYTFTDMVFTQGEKIYPVFGTGDQYKDLELLPAVSVEIKPVTDS</sequence>
<dbReference type="SMART" id="SM00589">
    <property type="entry name" value="PRY"/>
    <property type="match status" value="1"/>
</dbReference>
<dbReference type="SUPFAM" id="SSF48726">
    <property type="entry name" value="Immunoglobulin"/>
    <property type="match status" value="3"/>
</dbReference>
<gene>
    <name evidence="11" type="primary">Btn1a1_7</name>
    <name evidence="11" type="ORF">GTO95_0002287</name>
</gene>
<dbReference type="InterPro" id="IPR043136">
    <property type="entry name" value="B30.2/SPRY_sf"/>
</dbReference>
<evidence type="ECO:0000256" key="7">
    <source>
        <dbReference type="ARBA" id="ARBA00023319"/>
    </source>
</evidence>
<dbReference type="Gene3D" id="2.60.120.920">
    <property type="match status" value="1"/>
</dbReference>
<keyword evidence="5 8" id="KW-1133">Transmembrane helix</keyword>
<evidence type="ECO:0000256" key="8">
    <source>
        <dbReference type="SAM" id="Phobius"/>
    </source>
</evidence>
<dbReference type="Pfam" id="PF07686">
    <property type="entry name" value="V-set"/>
    <property type="match status" value="1"/>
</dbReference>
<dbReference type="Pfam" id="PF22705">
    <property type="entry name" value="C2-set_3"/>
    <property type="match status" value="2"/>
</dbReference>
<dbReference type="FunFam" id="2.60.40.10:FF:000088">
    <property type="entry name" value="Butyrophilin subfamily 1 member A1"/>
    <property type="match status" value="2"/>
</dbReference>
<dbReference type="SMART" id="SM00406">
    <property type="entry name" value="IGv"/>
    <property type="match status" value="2"/>
</dbReference>
<dbReference type="InterPro" id="IPR003599">
    <property type="entry name" value="Ig_sub"/>
</dbReference>
<dbReference type="InterPro" id="IPR003877">
    <property type="entry name" value="SPRY_dom"/>
</dbReference>
<evidence type="ECO:0000259" key="9">
    <source>
        <dbReference type="PROSITE" id="PS50188"/>
    </source>
</evidence>
<feature type="non-terminal residue" evidence="11">
    <location>
        <position position="662"/>
    </location>
</feature>
<dbReference type="InterPro" id="IPR007110">
    <property type="entry name" value="Ig-like_dom"/>
</dbReference>
<proteinExistence type="inferred from homology"/>
<dbReference type="GO" id="GO:0009897">
    <property type="term" value="C:external side of plasma membrane"/>
    <property type="evidence" value="ECO:0007669"/>
    <property type="project" value="TreeGrafter"/>
</dbReference>
<dbReference type="InterPro" id="IPR006574">
    <property type="entry name" value="PRY"/>
</dbReference>
<dbReference type="CDD" id="cd13733">
    <property type="entry name" value="SPRY_PRY_C-I_1"/>
    <property type="match status" value="1"/>
</dbReference>
<dbReference type="EMBL" id="JAAWVO010031829">
    <property type="protein sequence ID" value="MBN3316812.1"/>
    <property type="molecule type" value="Genomic_DNA"/>
</dbReference>